<organism evidence="3 4">
    <name type="scientific">Absidia repens</name>
    <dbReference type="NCBI Taxonomy" id="90262"/>
    <lineage>
        <taxon>Eukaryota</taxon>
        <taxon>Fungi</taxon>
        <taxon>Fungi incertae sedis</taxon>
        <taxon>Mucoromycota</taxon>
        <taxon>Mucoromycotina</taxon>
        <taxon>Mucoromycetes</taxon>
        <taxon>Mucorales</taxon>
        <taxon>Cunninghamellaceae</taxon>
        <taxon>Absidia</taxon>
    </lineage>
</organism>
<name>A0A1X2IDT8_9FUNG</name>
<proteinExistence type="predicted"/>
<protein>
    <submittedName>
        <fullName evidence="3">Rdx family-domain-containing protein</fullName>
    </submittedName>
</protein>
<comment type="caution">
    <text evidence="3">The sequence shown here is derived from an EMBL/GenBank/DDBJ whole genome shotgun (WGS) entry which is preliminary data.</text>
</comment>
<dbReference type="Gene3D" id="3.40.30.10">
    <property type="entry name" value="Glutaredoxin"/>
    <property type="match status" value="1"/>
</dbReference>
<reference evidence="3 4" key="1">
    <citation type="submission" date="2016-07" db="EMBL/GenBank/DDBJ databases">
        <title>Pervasive Adenine N6-methylation of Active Genes in Fungi.</title>
        <authorList>
            <consortium name="DOE Joint Genome Institute"/>
            <person name="Mondo S.J."/>
            <person name="Dannebaum R.O."/>
            <person name="Kuo R.C."/>
            <person name="Labutti K."/>
            <person name="Haridas S."/>
            <person name="Kuo A."/>
            <person name="Salamov A."/>
            <person name="Ahrendt S.R."/>
            <person name="Lipzen A."/>
            <person name="Sullivan W."/>
            <person name="Andreopoulos W.B."/>
            <person name="Clum A."/>
            <person name="Lindquist E."/>
            <person name="Daum C."/>
            <person name="Ramamoorthy G.K."/>
            <person name="Gryganskyi A."/>
            <person name="Culley D."/>
            <person name="Magnuson J.K."/>
            <person name="James T.Y."/>
            <person name="O'Malley M.A."/>
            <person name="Stajich J.E."/>
            <person name="Spatafora J.W."/>
            <person name="Visel A."/>
            <person name="Grigoriev I.V."/>
        </authorList>
    </citation>
    <scope>NUCLEOTIDE SEQUENCE [LARGE SCALE GENOMIC DNA]</scope>
    <source>
        <strain evidence="3 4">NRRL 1336</strain>
    </source>
</reference>
<keyword evidence="1" id="KW-0676">Redox-active center</keyword>
<feature type="compositionally biased region" description="Basic and acidic residues" evidence="2">
    <location>
        <begin position="97"/>
        <end position="115"/>
    </location>
</feature>
<gene>
    <name evidence="3" type="ORF">BCR42DRAFT_417305</name>
</gene>
<evidence type="ECO:0000256" key="1">
    <source>
        <dbReference type="ARBA" id="ARBA00023284"/>
    </source>
</evidence>
<dbReference type="EMBL" id="MCGE01000014">
    <property type="protein sequence ID" value="ORZ14618.1"/>
    <property type="molecule type" value="Genomic_DNA"/>
</dbReference>
<dbReference type="InterPro" id="IPR036249">
    <property type="entry name" value="Thioredoxin-like_sf"/>
</dbReference>
<dbReference type="PANTHER" id="PTHR36417">
    <property type="entry name" value="SELENOPROTEIN DOMAIN PROTEIN (AFU_ORTHOLOGUE AFUA_1G05220)"/>
    <property type="match status" value="1"/>
</dbReference>
<sequence length="121" mass="13723">MDTSDVEKTVNTKPRVSIEYCPKCRWMLRASWLSQELLTTFEQDIGEVALMPGDVGVFVIKVNEELIWDRKQDGGFPEAKVLKQRVRDVIAPQKSLGHSDVKKDDAIKTNDDDQTCKTCPP</sequence>
<dbReference type="PANTHER" id="PTHR36417:SF2">
    <property type="entry name" value="SELENOPROTEIN DOMAIN PROTEIN (AFU_ORTHOLOGUE AFUA_1G05220)"/>
    <property type="match status" value="1"/>
</dbReference>
<dbReference type="Proteomes" id="UP000193560">
    <property type="component" value="Unassembled WGS sequence"/>
</dbReference>
<keyword evidence="4" id="KW-1185">Reference proteome</keyword>
<dbReference type="Pfam" id="PF10262">
    <property type="entry name" value="Rdx"/>
    <property type="match status" value="1"/>
</dbReference>
<evidence type="ECO:0000313" key="4">
    <source>
        <dbReference type="Proteomes" id="UP000193560"/>
    </source>
</evidence>
<feature type="region of interest" description="Disordered" evidence="2">
    <location>
        <begin position="93"/>
        <end position="121"/>
    </location>
</feature>
<dbReference type="NCBIfam" id="TIGR02174">
    <property type="entry name" value="CXXU_selWTH"/>
    <property type="match status" value="1"/>
</dbReference>
<evidence type="ECO:0000256" key="2">
    <source>
        <dbReference type="SAM" id="MobiDB-lite"/>
    </source>
</evidence>
<evidence type="ECO:0000313" key="3">
    <source>
        <dbReference type="EMBL" id="ORZ14618.1"/>
    </source>
</evidence>
<accession>A0A1X2IDT8</accession>
<dbReference type="OrthoDB" id="60822at2759"/>
<dbReference type="SUPFAM" id="SSF52833">
    <property type="entry name" value="Thioredoxin-like"/>
    <property type="match status" value="1"/>
</dbReference>
<dbReference type="AlphaFoldDB" id="A0A1X2IDT8"/>
<dbReference type="InterPro" id="IPR011893">
    <property type="entry name" value="Selenoprotein_Rdx-typ"/>
</dbReference>